<sequence length="89" mass="10377">MMNAIFIERPSVRPPTPYSRWTLAAFHIIHICFRRSLTKCGTIGPKADKLLPNQNMQQMILDSFVSGPCVSQWRDISDEKWIDRSDWIL</sequence>
<comment type="caution">
    <text evidence="1">The sequence shown here is derived from an EMBL/GenBank/DDBJ whole genome shotgun (WGS) entry which is preliminary data.</text>
</comment>
<accession>A0A8X6LEI8</accession>
<organism evidence="1 2">
    <name type="scientific">Trichonephila clavata</name>
    <name type="common">Joro spider</name>
    <name type="synonym">Nephila clavata</name>
    <dbReference type="NCBI Taxonomy" id="2740835"/>
    <lineage>
        <taxon>Eukaryota</taxon>
        <taxon>Metazoa</taxon>
        <taxon>Ecdysozoa</taxon>
        <taxon>Arthropoda</taxon>
        <taxon>Chelicerata</taxon>
        <taxon>Arachnida</taxon>
        <taxon>Araneae</taxon>
        <taxon>Araneomorphae</taxon>
        <taxon>Entelegynae</taxon>
        <taxon>Araneoidea</taxon>
        <taxon>Nephilidae</taxon>
        <taxon>Trichonephila</taxon>
    </lineage>
</organism>
<gene>
    <name evidence="1" type="ORF">TNCT_376951</name>
</gene>
<dbReference type="EMBL" id="BMAO01006197">
    <property type="protein sequence ID" value="GFR06850.1"/>
    <property type="molecule type" value="Genomic_DNA"/>
</dbReference>
<name>A0A8X6LEI8_TRICU</name>
<dbReference type="Proteomes" id="UP000887116">
    <property type="component" value="Unassembled WGS sequence"/>
</dbReference>
<proteinExistence type="predicted"/>
<reference evidence="1" key="1">
    <citation type="submission" date="2020-07" db="EMBL/GenBank/DDBJ databases">
        <title>Multicomponent nature underlies the extraordinary mechanical properties of spider dragline silk.</title>
        <authorList>
            <person name="Kono N."/>
            <person name="Nakamura H."/>
            <person name="Mori M."/>
            <person name="Yoshida Y."/>
            <person name="Ohtoshi R."/>
            <person name="Malay A.D."/>
            <person name="Moran D.A.P."/>
            <person name="Tomita M."/>
            <person name="Numata K."/>
            <person name="Arakawa K."/>
        </authorList>
    </citation>
    <scope>NUCLEOTIDE SEQUENCE</scope>
</reference>
<evidence type="ECO:0000313" key="1">
    <source>
        <dbReference type="EMBL" id="GFR06850.1"/>
    </source>
</evidence>
<keyword evidence="2" id="KW-1185">Reference proteome</keyword>
<evidence type="ECO:0000313" key="2">
    <source>
        <dbReference type="Proteomes" id="UP000887116"/>
    </source>
</evidence>
<protein>
    <submittedName>
        <fullName evidence="1">Uncharacterized protein</fullName>
    </submittedName>
</protein>
<dbReference type="AlphaFoldDB" id="A0A8X6LEI8"/>